<feature type="compositionally biased region" description="Acidic residues" evidence="2">
    <location>
        <begin position="86"/>
        <end position="102"/>
    </location>
</feature>
<comment type="caution">
    <text evidence="5">The sequence shown here is derived from an EMBL/GenBank/DDBJ whole genome shotgun (WGS) entry which is preliminary data.</text>
</comment>
<dbReference type="InterPro" id="IPR051465">
    <property type="entry name" value="Cell_Envelope_Struct_Comp"/>
</dbReference>
<reference evidence="5" key="1">
    <citation type="journal article" date="2021" name="PeerJ">
        <title>Extensive microbial diversity within the chicken gut microbiome revealed by metagenomics and culture.</title>
        <authorList>
            <person name="Gilroy R."/>
            <person name="Ravi A."/>
            <person name="Getino M."/>
            <person name="Pursley I."/>
            <person name="Horton D.L."/>
            <person name="Alikhan N.F."/>
            <person name="Baker D."/>
            <person name="Gharbi K."/>
            <person name="Hall N."/>
            <person name="Watson M."/>
            <person name="Adriaenssens E.M."/>
            <person name="Foster-Nyarko E."/>
            <person name="Jarju S."/>
            <person name="Secka A."/>
            <person name="Antonio M."/>
            <person name="Oren A."/>
            <person name="Chaudhuri R.R."/>
            <person name="La Ragione R."/>
            <person name="Hildebrand F."/>
            <person name="Pallen M.J."/>
        </authorList>
    </citation>
    <scope>NUCLEOTIDE SEQUENCE</scope>
    <source>
        <strain evidence="5">5790</strain>
    </source>
</reference>
<proteinExistence type="predicted"/>
<feature type="region of interest" description="Disordered" evidence="2">
    <location>
        <begin position="38"/>
        <end position="142"/>
    </location>
</feature>
<reference evidence="5" key="2">
    <citation type="submission" date="2021-04" db="EMBL/GenBank/DDBJ databases">
        <authorList>
            <person name="Gilroy R."/>
        </authorList>
    </citation>
    <scope>NUCLEOTIDE SEQUENCE</scope>
    <source>
        <strain evidence="5">5790</strain>
    </source>
</reference>
<protein>
    <submittedName>
        <fullName evidence="5">S-layer homology domain-containing protein</fullName>
    </submittedName>
</protein>
<feature type="domain" description="SLH" evidence="4">
    <location>
        <begin position="573"/>
        <end position="628"/>
    </location>
</feature>
<dbReference type="AlphaFoldDB" id="A0A9D1PRJ2"/>
<feature type="domain" description="SLH" evidence="4">
    <location>
        <begin position="448"/>
        <end position="511"/>
    </location>
</feature>
<dbReference type="Pfam" id="PF00395">
    <property type="entry name" value="SLH"/>
    <property type="match status" value="3"/>
</dbReference>
<evidence type="ECO:0000256" key="2">
    <source>
        <dbReference type="SAM" id="MobiDB-lite"/>
    </source>
</evidence>
<feature type="signal peptide" evidence="3">
    <location>
        <begin position="1"/>
        <end position="32"/>
    </location>
</feature>
<dbReference type="PANTHER" id="PTHR43308">
    <property type="entry name" value="OUTER MEMBRANE PROTEIN ALPHA-RELATED"/>
    <property type="match status" value="1"/>
</dbReference>
<feature type="domain" description="SLH" evidence="4">
    <location>
        <begin position="512"/>
        <end position="572"/>
    </location>
</feature>
<dbReference type="PANTHER" id="PTHR43308:SF5">
    <property type="entry name" value="S-LAYER PROTEIN _ PEPTIDOGLYCAN ENDO-BETA-N-ACETYLGLUCOSAMINIDASE"/>
    <property type="match status" value="1"/>
</dbReference>
<evidence type="ECO:0000313" key="5">
    <source>
        <dbReference type="EMBL" id="HIV85917.1"/>
    </source>
</evidence>
<gene>
    <name evidence="5" type="ORF">H9900_03800</name>
</gene>
<evidence type="ECO:0000256" key="3">
    <source>
        <dbReference type="SAM" id="SignalP"/>
    </source>
</evidence>
<dbReference type="EMBL" id="DXIJ01000076">
    <property type="protein sequence ID" value="HIV85917.1"/>
    <property type="molecule type" value="Genomic_DNA"/>
</dbReference>
<evidence type="ECO:0000259" key="4">
    <source>
        <dbReference type="PROSITE" id="PS51272"/>
    </source>
</evidence>
<feature type="chain" id="PRO_5039411395" evidence="3">
    <location>
        <begin position="33"/>
        <end position="628"/>
    </location>
</feature>
<dbReference type="PROSITE" id="PS51272">
    <property type="entry name" value="SLH"/>
    <property type="match status" value="3"/>
</dbReference>
<evidence type="ECO:0000256" key="1">
    <source>
        <dbReference type="ARBA" id="ARBA00022737"/>
    </source>
</evidence>
<sequence length="628" mass="65851">MKYFKSLALAVAAAMIVSIAPAAVLASGGALAANTDTTVTDSTDVQPGEPANTETPTQTADPEPTETDDPAETANPEATETPVPTDEPDVTEPPETTDDPDAEATSTPSASSEPTPTASASSRYTITVDPVPNSTIEPSPTAAAAGARVTINAKATRGYKYTDIHYTDGSGEETEVSIGSGLNSVSRTITMPASNIVIYSSVEEMTNAELLADARNQIDDTTDLINDCETIYINNSSNYDATVIRNMRALIADAEEYISTLRTAANQLEDEIDYDNVSQTTKNDVIYTQQDLDEVLDELNDLIDSLGGDAEEGYFDMTVAVNRGGRVVISGLVSETVSGYSAATTQTIEDIYNDGVSTLTFRLQTQNGYTASGFRINGNSLSITGNTVTVNQTNLSRYIVNGVMNVSVTFTYTGSNSGGGGISSGNTGGGNMYSPITTATATPAPGTVIGGFTDLAGVEWAQTAISSLSSLGVVNGMGDGTFAPNEPVTREQFAKMIVGVMGYSTEAYSGASSFSDDNGDWYSPFIAAAAANGLVNGRDDGTFGIGDQITRQDIAVIIYRALGSPEVSEHHAFPDAGMISDYAQNGVSHLYNIQIIRGDDNGNFNPQNSATRAEASVMLYGLYTQLNS</sequence>
<evidence type="ECO:0000313" key="6">
    <source>
        <dbReference type="Proteomes" id="UP000824162"/>
    </source>
</evidence>
<dbReference type="Proteomes" id="UP000824162">
    <property type="component" value="Unassembled WGS sequence"/>
</dbReference>
<name>A0A9D1PRJ2_9FIRM</name>
<feature type="compositionally biased region" description="Low complexity" evidence="2">
    <location>
        <begin position="103"/>
        <end position="122"/>
    </location>
</feature>
<keyword evidence="1" id="KW-0677">Repeat</keyword>
<dbReference type="InterPro" id="IPR001119">
    <property type="entry name" value="SLH_dom"/>
</dbReference>
<keyword evidence="3" id="KW-0732">Signal</keyword>
<organism evidence="5 6">
    <name type="scientific">Candidatus Monoglobus merdigallinarum</name>
    <dbReference type="NCBI Taxonomy" id="2838698"/>
    <lineage>
        <taxon>Bacteria</taxon>
        <taxon>Bacillati</taxon>
        <taxon>Bacillota</taxon>
        <taxon>Clostridia</taxon>
        <taxon>Monoglobales</taxon>
        <taxon>Monoglobaceae</taxon>
        <taxon>Monoglobus</taxon>
    </lineage>
</organism>
<accession>A0A9D1PRJ2</accession>